<sequence>MAGKRKRANAPDQTERRLSLRVQEVRQKALDEKERLVRERVKLLSDKKSELCVDDTELHEKEEENVDGSPKRRSPPKLTAMQKGKQKLSVSPNGKDVNLDAHLKVTKCLRFFNKQYLLCVQAKMSRPDLKGITEASHDSFTSGLSCFMQHCMIKAKAILYPRKIIGDLQGIDVGHRFFSRAEMCAVGFHNHWLNGIDYMGMEYEKEYSNYKFPLAVSIVMSGQYEDDLDNADTVTYTGQGGHNLTGNKRQIKDQLLQRGNLALKNCCEHNVPVRVTRGHDCTSSYTKRVYTYDGLYKVEKFWAQKGVSGFTVYKYRLKRLEGQPELTTDQVNFVAGRIPKSTSEIEGLVCEDISGGLEFKGIPATNRVDDSPVSPSGFTYIKSLIIGPNVKIPKSSTGCNCQGSCTDAKKCACAKLNGGNFPYVDLNDGRLIESRDVVFECGPHCGCGPKCVNRTSQKRLRFNLEVFRSAKKGWAVRSWDYIPAGSPVCEYIGVLRRTADVDTISDNEYIFEIDCQQTMLGLGGRQRRLRDVAVPMNNGVSQSSEDENVPEFCIDAGSTGNFARFINHSCEPNLFVQCVLSSHQDLRLARVVLFAADNISPLQELTYDYGYALDSVHGPDGKVKQLTCYCGALNCRKRLY</sequence>
<evidence type="ECO:0000256" key="10">
    <source>
        <dbReference type="SAM" id="MobiDB-lite"/>
    </source>
</evidence>
<evidence type="ECO:0000256" key="5">
    <source>
        <dbReference type="ARBA" id="ARBA00022691"/>
    </source>
</evidence>
<evidence type="ECO:0000256" key="6">
    <source>
        <dbReference type="ARBA" id="ARBA00022853"/>
    </source>
</evidence>
<feature type="domain" description="SET" evidence="11">
    <location>
        <begin position="462"/>
        <end position="610"/>
    </location>
</feature>
<dbReference type="CDD" id="cd10545">
    <property type="entry name" value="SET_AtSUVH-like"/>
    <property type="match status" value="1"/>
</dbReference>
<dbReference type="InterPro" id="IPR036987">
    <property type="entry name" value="SRA-YDG_sf"/>
</dbReference>
<evidence type="ECO:0000256" key="8">
    <source>
        <dbReference type="ARBA" id="ARBA00023328"/>
    </source>
</evidence>
<dbReference type="Gene3D" id="2.170.270.10">
    <property type="entry name" value="SET domain"/>
    <property type="match status" value="1"/>
</dbReference>
<feature type="domain" description="YDG" evidence="14">
    <location>
        <begin position="166"/>
        <end position="319"/>
    </location>
</feature>
<dbReference type="SUPFAM" id="SSF82199">
    <property type="entry name" value="SET domain"/>
    <property type="match status" value="1"/>
</dbReference>
<dbReference type="InterPro" id="IPR003616">
    <property type="entry name" value="Post-SET_dom"/>
</dbReference>
<proteinExistence type="predicted"/>
<dbReference type="AlphaFoldDB" id="A0A8S2AP60"/>
<evidence type="ECO:0000259" key="13">
    <source>
        <dbReference type="PROSITE" id="PS50868"/>
    </source>
</evidence>
<dbReference type="PANTHER" id="PTHR45660">
    <property type="entry name" value="HISTONE-LYSINE N-METHYLTRANSFERASE SETMAR"/>
    <property type="match status" value="1"/>
</dbReference>
<protein>
    <submittedName>
        <fullName evidence="15">Uncharacterized protein</fullName>
    </submittedName>
</protein>
<gene>
    <name evidence="15" type="ORF">AARE701A_LOCUS15200</name>
</gene>
<dbReference type="GO" id="GO:0005634">
    <property type="term" value="C:nucleus"/>
    <property type="evidence" value="ECO:0007669"/>
    <property type="project" value="UniProtKB-SubCell"/>
</dbReference>
<keyword evidence="5" id="KW-0949">S-adenosyl-L-methionine</keyword>
<dbReference type="FunFam" id="2.30.280.10:FF:000003">
    <property type="entry name" value="Histone-lysine N-methyltransferase, H3 lysine-9 specific SUVH5"/>
    <property type="match status" value="1"/>
</dbReference>
<evidence type="ECO:0000259" key="11">
    <source>
        <dbReference type="PROSITE" id="PS50280"/>
    </source>
</evidence>
<dbReference type="PANTHER" id="PTHR45660:SF94">
    <property type="entry name" value="HISTONE-LYSINE N-METHYLTRANSFERASE, H3 LYSINE-9 SPECIFIC SUVH4"/>
    <property type="match status" value="1"/>
</dbReference>
<dbReference type="InterPro" id="IPR051357">
    <property type="entry name" value="H3K9_HMTase_SUVAR3-9"/>
</dbReference>
<dbReference type="InterPro" id="IPR015947">
    <property type="entry name" value="PUA-like_sf"/>
</dbReference>
<organism evidence="15 16">
    <name type="scientific">Arabidopsis arenosa</name>
    <name type="common">Sand rock-cress</name>
    <name type="synonym">Cardaminopsis arenosa</name>
    <dbReference type="NCBI Taxonomy" id="38785"/>
    <lineage>
        <taxon>Eukaryota</taxon>
        <taxon>Viridiplantae</taxon>
        <taxon>Streptophyta</taxon>
        <taxon>Embryophyta</taxon>
        <taxon>Tracheophyta</taxon>
        <taxon>Spermatophyta</taxon>
        <taxon>Magnoliopsida</taxon>
        <taxon>eudicotyledons</taxon>
        <taxon>Gunneridae</taxon>
        <taxon>Pentapetalae</taxon>
        <taxon>rosids</taxon>
        <taxon>malvids</taxon>
        <taxon>Brassicales</taxon>
        <taxon>Brassicaceae</taxon>
        <taxon>Camelineae</taxon>
        <taxon>Arabidopsis</taxon>
    </lineage>
</organism>
<dbReference type="SMART" id="SM00466">
    <property type="entry name" value="SRA"/>
    <property type="match status" value="1"/>
</dbReference>
<evidence type="ECO:0000256" key="4">
    <source>
        <dbReference type="ARBA" id="ARBA00022679"/>
    </source>
</evidence>
<keyword evidence="2" id="KW-0158">Chromosome</keyword>
<dbReference type="EMBL" id="LR999456">
    <property type="protein sequence ID" value="CAE6100298.1"/>
    <property type="molecule type" value="Genomic_DNA"/>
</dbReference>
<dbReference type="Pfam" id="PF00856">
    <property type="entry name" value="SET"/>
    <property type="match status" value="1"/>
</dbReference>
<dbReference type="PROSITE" id="PS50280">
    <property type="entry name" value="SET"/>
    <property type="match status" value="1"/>
</dbReference>
<dbReference type="GO" id="GO:0000775">
    <property type="term" value="C:chromosome, centromeric region"/>
    <property type="evidence" value="ECO:0007669"/>
    <property type="project" value="UniProtKB-SubCell"/>
</dbReference>
<dbReference type="GO" id="GO:0032259">
    <property type="term" value="P:methylation"/>
    <property type="evidence" value="ECO:0007669"/>
    <property type="project" value="UniProtKB-KW"/>
</dbReference>
<evidence type="ECO:0000256" key="3">
    <source>
        <dbReference type="ARBA" id="ARBA00022603"/>
    </source>
</evidence>
<evidence type="ECO:0000259" key="12">
    <source>
        <dbReference type="PROSITE" id="PS50867"/>
    </source>
</evidence>
<keyword evidence="16" id="KW-1185">Reference proteome</keyword>
<reference evidence="15" key="1">
    <citation type="submission" date="2021-01" db="EMBL/GenBank/DDBJ databases">
        <authorList>
            <person name="Bezrukov I."/>
        </authorList>
    </citation>
    <scope>NUCLEOTIDE SEQUENCE</scope>
</reference>
<dbReference type="SUPFAM" id="SSF88697">
    <property type="entry name" value="PUA domain-like"/>
    <property type="match status" value="1"/>
</dbReference>
<keyword evidence="7 9" id="KW-0539">Nucleus</keyword>
<feature type="domain" description="Pre-SET" evidence="12">
    <location>
        <begin position="397"/>
        <end position="459"/>
    </location>
</feature>
<dbReference type="Pfam" id="PF02182">
    <property type="entry name" value="SAD_SRA"/>
    <property type="match status" value="1"/>
</dbReference>
<dbReference type="GO" id="GO:0042054">
    <property type="term" value="F:histone methyltransferase activity"/>
    <property type="evidence" value="ECO:0007669"/>
    <property type="project" value="InterPro"/>
</dbReference>
<dbReference type="GO" id="GO:0008270">
    <property type="term" value="F:zinc ion binding"/>
    <property type="evidence" value="ECO:0007669"/>
    <property type="project" value="InterPro"/>
</dbReference>
<feature type="domain" description="Post-SET" evidence="13">
    <location>
        <begin position="624"/>
        <end position="640"/>
    </location>
</feature>
<dbReference type="InterPro" id="IPR001214">
    <property type="entry name" value="SET_dom"/>
</dbReference>
<keyword evidence="6" id="KW-0156">Chromatin regulator</keyword>
<dbReference type="PROSITE" id="PS50868">
    <property type="entry name" value="POST_SET"/>
    <property type="match status" value="1"/>
</dbReference>
<dbReference type="PROSITE" id="PS51015">
    <property type="entry name" value="YDG"/>
    <property type="match status" value="1"/>
</dbReference>
<evidence type="ECO:0000256" key="9">
    <source>
        <dbReference type="PROSITE-ProRule" id="PRU00358"/>
    </source>
</evidence>
<dbReference type="PROSITE" id="PS51575">
    <property type="entry name" value="SAM_MT43_SUVAR39_2"/>
    <property type="match status" value="1"/>
</dbReference>
<dbReference type="Gene3D" id="2.30.280.10">
    <property type="entry name" value="SRA-YDG"/>
    <property type="match status" value="1"/>
</dbReference>
<feature type="region of interest" description="Disordered" evidence="10">
    <location>
        <begin position="54"/>
        <end position="93"/>
    </location>
</feature>
<dbReference type="InterPro" id="IPR025794">
    <property type="entry name" value="H3-K9-MeTrfase_plant"/>
</dbReference>
<evidence type="ECO:0000259" key="14">
    <source>
        <dbReference type="PROSITE" id="PS51015"/>
    </source>
</evidence>
<dbReference type="Pfam" id="PF05033">
    <property type="entry name" value="Pre-SET"/>
    <property type="match status" value="1"/>
</dbReference>
<keyword evidence="4" id="KW-0808">Transferase</keyword>
<dbReference type="InterPro" id="IPR003105">
    <property type="entry name" value="SRA_YDG"/>
</dbReference>
<accession>A0A8S2AP60</accession>
<comment type="subcellular location">
    <subcellularLocation>
        <location evidence="1">Chromosome</location>
        <location evidence="1">Centromere</location>
    </subcellularLocation>
    <subcellularLocation>
        <location evidence="9">Nucleus</location>
    </subcellularLocation>
</comment>
<evidence type="ECO:0000313" key="15">
    <source>
        <dbReference type="EMBL" id="CAE6100298.1"/>
    </source>
</evidence>
<dbReference type="InterPro" id="IPR007728">
    <property type="entry name" value="Pre-SET_dom"/>
</dbReference>
<dbReference type="SMART" id="SM00468">
    <property type="entry name" value="PreSET"/>
    <property type="match status" value="1"/>
</dbReference>
<dbReference type="SMART" id="SM00317">
    <property type="entry name" value="SET"/>
    <property type="match status" value="1"/>
</dbReference>
<evidence type="ECO:0000256" key="1">
    <source>
        <dbReference type="ARBA" id="ARBA00004584"/>
    </source>
</evidence>
<dbReference type="SMART" id="SM00508">
    <property type="entry name" value="PostSET"/>
    <property type="match status" value="1"/>
</dbReference>
<keyword evidence="8" id="KW-0137">Centromere</keyword>
<keyword evidence="3" id="KW-0489">Methyltransferase</keyword>
<name>A0A8S2AP60_ARAAE</name>
<dbReference type="GO" id="GO:0003690">
    <property type="term" value="F:double-stranded DNA binding"/>
    <property type="evidence" value="ECO:0007669"/>
    <property type="project" value="TreeGrafter"/>
</dbReference>
<evidence type="ECO:0000256" key="2">
    <source>
        <dbReference type="ARBA" id="ARBA00022454"/>
    </source>
</evidence>
<dbReference type="InterPro" id="IPR046341">
    <property type="entry name" value="SET_dom_sf"/>
</dbReference>
<evidence type="ECO:0000313" key="16">
    <source>
        <dbReference type="Proteomes" id="UP000682877"/>
    </source>
</evidence>
<evidence type="ECO:0000256" key="7">
    <source>
        <dbReference type="ARBA" id="ARBA00023242"/>
    </source>
</evidence>
<dbReference type="Proteomes" id="UP000682877">
    <property type="component" value="Chromosome 6"/>
</dbReference>
<dbReference type="PROSITE" id="PS50867">
    <property type="entry name" value="PRE_SET"/>
    <property type="match status" value="1"/>
</dbReference>